<feature type="compositionally biased region" description="Basic residues" evidence="1">
    <location>
        <begin position="250"/>
        <end position="262"/>
    </location>
</feature>
<dbReference type="EMBL" id="QKWP01000306">
    <property type="protein sequence ID" value="RIB22497.1"/>
    <property type="molecule type" value="Genomic_DNA"/>
</dbReference>
<sequence>MTKIPRITPGLILPGKLKFDQDLTKLFPEITDTLWDLHQSIKVLRSIKARLTMNTTNDNKSNPIATWTIEDTLYTLSTREKTWPSIMKAALTAVITLSIVIPQKTELVLETDIMYIKQVVDNYVNKNIQSMQIIDRHDLANHIRCILVITNSQELLQDVHVLQLQNESIPYNLKTVVKHAFQAAEYSECKIKVKNFPNKNINQRTTTPTKPTSQGASELPEPHLSQLYKKSGRRKTLAEMQSKHNQIKYYHRRSTRRKFKKEKIHESPNKEIH</sequence>
<proteinExistence type="predicted"/>
<feature type="compositionally biased region" description="Basic and acidic residues" evidence="1">
    <location>
        <begin position="263"/>
        <end position="273"/>
    </location>
</feature>
<accession>A0A397VMF7</accession>
<feature type="compositionally biased region" description="Polar residues" evidence="1">
    <location>
        <begin position="200"/>
        <end position="216"/>
    </location>
</feature>
<name>A0A397VMF7_9GLOM</name>
<comment type="caution">
    <text evidence="2">The sequence shown here is derived from an EMBL/GenBank/DDBJ whole genome shotgun (WGS) entry which is preliminary data.</text>
</comment>
<protein>
    <submittedName>
        <fullName evidence="2">Uncharacterized protein</fullName>
    </submittedName>
</protein>
<feature type="region of interest" description="Disordered" evidence="1">
    <location>
        <begin position="200"/>
        <end position="223"/>
    </location>
</feature>
<dbReference type="AlphaFoldDB" id="A0A397VMF7"/>
<dbReference type="Proteomes" id="UP000266673">
    <property type="component" value="Unassembled WGS sequence"/>
</dbReference>
<reference evidence="2 3" key="1">
    <citation type="submission" date="2018-06" db="EMBL/GenBank/DDBJ databases">
        <title>Comparative genomics reveals the genomic features of Rhizophagus irregularis, R. cerebriforme, R. diaphanum and Gigaspora rosea, and their symbiotic lifestyle signature.</title>
        <authorList>
            <person name="Morin E."/>
            <person name="San Clemente H."/>
            <person name="Chen E.C.H."/>
            <person name="De La Providencia I."/>
            <person name="Hainaut M."/>
            <person name="Kuo A."/>
            <person name="Kohler A."/>
            <person name="Murat C."/>
            <person name="Tang N."/>
            <person name="Roy S."/>
            <person name="Loubradou J."/>
            <person name="Henrissat B."/>
            <person name="Grigoriev I.V."/>
            <person name="Corradi N."/>
            <person name="Roux C."/>
            <person name="Martin F.M."/>
        </authorList>
    </citation>
    <scope>NUCLEOTIDE SEQUENCE [LARGE SCALE GENOMIC DNA]</scope>
    <source>
        <strain evidence="2 3">DAOM 194757</strain>
    </source>
</reference>
<keyword evidence="3" id="KW-1185">Reference proteome</keyword>
<evidence type="ECO:0000313" key="3">
    <source>
        <dbReference type="Proteomes" id="UP000266673"/>
    </source>
</evidence>
<organism evidence="2 3">
    <name type="scientific">Gigaspora rosea</name>
    <dbReference type="NCBI Taxonomy" id="44941"/>
    <lineage>
        <taxon>Eukaryota</taxon>
        <taxon>Fungi</taxon>
        <taxon>Fungi incertae sedis</taxon>
        <taxon>Mucoromycota</taxon>
        <taxon>Glomeromycotina</taxon>
        <taxon>Glomeromycetes</taxon>
        <taxon>Diversisporales</taxon>
        <taxon>Gigasporaceae</taxon>
        <taxon>Gigaspora</taxon>
    </lineage>
</organism>
<evidence type="ECO:0000313" key="2">
    <source>
        <dbReference type="EMBL" id="RIB22497.1"/>
    </source>
</evidence>
<feature type="region of interest" description="Disordered" evidence="1">
    <location>
        <begin position="250"/>
        <end position="273"/>
    </location>
</feature>
<gene>
    <name evidence="2" type="ORF">C2G38_2243259</name>
</gene>
<evidence type="ECO:0000256" key="1">
    <source>
        <dbReference type="SAM" id="MobiDB-lite"/>
    </source>
</evidence>